<dbReference type="OrthoDB" id="4038688at2"/>
<dbReference type="AlphaFoldDB" id="A0A4P2PX35"/>
<feature type="region of interest" description="Disordered" evidence="1">
    <location>
        <begin position="70"/>
        <end position="102"/>
    </location>
</feature>
<dbReference type="Proteomes" id="UP000295781">
    <property type="component" value="Chromosome"/>
</dbReference>
<dbReference type="InterPro" id="IPR032721">
    <property type="entry name" value="Toxin-deaminase"/>
</dbReference>
<accession>A0A4P2PX35</accession>
<dbReference type="RefSeq" id="WP_129346446.1">
    <property type="nucleotide sequence ID" value="NZ_CP012670.1"/>
</dbReference>
<proteinExistence type="predicted"/>
<evidence type="ECO:0000313" key="3">
    <source>
        <dbReference type="Proteomes" id="UP000295781"/>
    </source>
</evidence>
<organism evidence="2 3">
    <name type="scientific">Sorangium cellulosum</name>
    <name type="common">Polyangium cellulosum</name>
    <dbReference type="NCBI Taxonomy" id="56"/>
    <lineage>
        <taxon>Bacteria</taxon>
        <taxon>Pseudomonadati</taxon>
        <taxon>Myxococcota</taxon>
        <taxon>Polyangia</taxon>
        <taxon>Polyangiales</taxon>
        <taxon>Polyangiaceae</taxon>
        <taxon>Sorangium</taxon>
    </lineage>
</organism>
<evidence type="ECO:0000256" key="1">
    <source>
        <dbReference type="SAM" id="MobiDB-lite"/>
    </source>
</evidence>
<dbReference type="EMBL" id="CP012670">
    <property type="protein sequence ID" value="AUX21078.1"/>
    <property type="molecule type" value="Genomic_DNA"/>
</dbReference>
<reference evidence="2 3" key="1">
    <citation type="submission" date="2015-09" db="EMBL/GenBank/DDBJ databases">
        <title>Sorangium comparison.</title>
        <authorList>
            <person name="Zaburannyi N."/>
            <person name="Bunk B."/>
            <person name="Overmann J."/>
            <person name="Mueller R."/>
        </authorList>
    </citation>
    <scope>NUCLEOTIDE SEQUENCE [LARGE SCALE GENOMIC DNA]</scope>
    <source>
        <strain evidence="2 3">So ceGT47</strain>
    </source>
</reference>
<protein>
    <recommendedName>
        <fullName evidence="4">CMP/dCMP-type deaminase domain-containing protein</fullName>
    </recommendedName>
</protein>
<name>A0A4P2PX35_SORCE</name>
<evidence type="ECO:0000313" key="2">
    <source>
        <dbReference type="EMBL" id="AUX21078.1"/>
    </source>
</evidence>
<sequence>MPVGFASAFVRRVLRFGGRLSGRERASFTRLRARAGDVRTTYLARPVGKGNVATLEYVSLVQQEPIRVEATSRAKSPSPLPRSRSQGGYFEPAIDPSTKRPMDTDAEYKALSALAQRLDATATWQTMGVVYLFTERQPCASCASVIAQFEERFPLVSIVVAFDHPFP</sequence>
<dbReference type="Pfam" id="PF14424">
    <property type="entry name" value="Toxin-deaminase"/>
    <property type="match status" value="1"/>
</dbReference>
<gene>
    <name evidence="2" type="ORF">SOCEGT47_015560</name>
</gene>
<evidence type="ECO:0008006" key="4">
    <source>
        <dbReference type="Google" id="ProtNLM"/>
    </source>
</evidence>